<organism evidence="2 3">
    <name type="scientific">Morella rubra</name>
    <name type="common">Chinese bayberry</name>
    <dbReference type="NCBI Taxonomy" id="262757"/>
    <lineage>
        <taxon>Eukaryota</taxon>
        <taxon>Viridiplantae</taxon>
        <taxon>Streptophyta</taxon>
        <taxon>Embryophyta</taxon>
        <taxon>Tracheophyta</taxon>
        <taxon>Spermatophyta</taxon>
        <taxon>Magnoliopsida</taxon>
        <taxon>eudicotyledons</taxon>
        <taxon>Gunneridae</taxon>
        <taxon>Pentapetalae</taxon>
        <taxon>rosids</taxon>
        <taxon>fabids</taxon>
        <taxon>Fagales</taxon>
        <taxon>Myricaceae</taxon>
        <taxon>Morella</taxon>
    </lineage>
</organism>
<evidence type="ECO:0000259" key="1">
    <source>
        <dbReference type="Pfam" id="PF23596"/>
    </source>
</evidence>
<dbReference type="PANTHER" id="PTHR36351:SF1">
    <property type="entry name" value="EMBRYO SAC DEVELOPMENT ARREST 12"/>
    <property type="match status" value="1"/>
</dbReference>
<accession>A0A6A1UKZ8</accession>
<dbReference type="InterPro" id="IPR055562">
    <property type="entry name" value="DUF7138"/>
</dbReference>
<name>A0A6A1UKZ8_9ROSI</name>
<evidence type="ECO:0000313" key="3">
    <source>
        <dbReference type="Proteomes" id="UP000516437"/>
    </source>
</evidence>
<dbReference type="PANTHER" id="PTHR36351">
    <property type="entry name" value="EMBRYO SAC DEVELOPMENT ARREST 12"/>
    <property type="match status" value="1"/>
</dbReference>
<sequence>MVEIASGVSFPVVFFDGERESNIGNVLVSPSLQFKSFQSIMSRKIGISPHQFSVYLAVKHRSETLRKIPITGKFNFGTIFRDKDCFFLVVLKRSRRERKRRNQRASQEDKYYASSMNVVQRLNKIPENVMLLRRNDAIGSQGFPGFASPIVDRAGYEKRVRELQMERERYLTNMGLRGLCLGKEDNGGVDENVVTRNGVVECEECMRAKAIGTEVGFHWCVYDAVTSGFRSPAGPIARPVKGSNPD</sequence>
<evidence type="ECO:0000313" key="2">
    <source>
        <dbReference type="EMBL" id="KAB1201174.1"/>
    </source>
</evidence>
<dbReference type="AlphaFoldDB" id="A0A6A1UKZ8"/>
<dbReference type="Pfam" id="PF23596">
    <property type="entry name" value="DUF7138"/>
    <property type="match status" value="1"/>
</dbReference>
<gene>
    <name evidence="2" type="ORF">CJ030_MR0G004710</name>
</gene>
<keyword evidence="3" id="KW-1185">Reference proteome</keyword>
<feature type="domain" description="DUF7138" evidence="1">
    <location>
        <begin position="7"/>
        <end position="89"/>
    </location>
</feature>
<dbReference type="Proteomes" id="UP000516437">
    <property type="component" value="Unassembled WGS sequence"/>
</dbReference>
<proteinExistence type="predicted"/>
<reference evidence="2 3" key="1">
    <citation type="journal article" date="2019" name="Plant Biotechnol. J.">
        <title>The red bayberry genome and genetic basis of sex determination.</title>
        <authorList>
            <person name="Jia H.M."/>
            <person name="Jia H.J."/>
            <person name="Cai Q.L."/>
            <person name="Wang Y."/>
            <person name="Zhao H.B."/>
            <person name="Yang W.F."/>
            <person name="Wang G.Y."/>
            <person name="Li Y.H."/>
            <person name="Zhan D.L."/>
            <person name="Shen Y.T."/>
            <person name="Niu Q.F."/>
            <person name="Chang L."/>
            <person name="Qiu J."/>
            <person name="Zhao L."/>
            <person name="Xie H.B."/>
            <person name="Fu W.Y."/>
            <person name="Jin J."/>
            <person name="Li X.W."/>
            <person name="Jiao Y."/>
            <person name="Zhou C.C."/>
            <person name="Tu T."/>
            <person name="Chai C.Y."/>
            <person name="Gao J.L."/>
            <person name="Fan L.J."/>
            <person name="van de Weg E."/>
            <person name="Wang J.Y."/>
            <person name="Gao Z.S."/>
        </authorList>
    </citation>
    <scope>NUCLEOTIDE SEQUENCE [LARGE SCALE GENOMIC DNA]</scope>
    <source>
        <tissue evidence="2">Leaves</tissue>
    </source>
</reference>
<protein>
    <recommendedName>
        <fullName evidence="1">DUF7138 domain-containing protein</fullName>
    </recommendedName>
</protein>
<comment type="caution">
    <text evidence="2">The sequence shown here is derived from an EMBL/GenBank/DDBJ whole genome shotgun (WGS) entry which is preliminary data.</text>
</comment>
<dbReference type="EMBL" id="RXIC02000092">
    <property type="protein sequence ID" value="KAB1201174.1"/>
    <property type="molecule type" value="Genomic_DNA"/>
</dbReference>
<dbReference type="OrthoDB" id="778072at2759"/>